<reference evidence="3 4" key="1">
    <citation type="submission" date="2021-04" db="EMBL/GenBank/DDBJ databases">
        <title>Mariniflexile gromovii gen. nov., sp. nov., a gliding bacterium isolated from the sea urchin Strongylocentrotus intermedius.</title>
        <authorList>
            <person name="Ko S."/>
            <person name="Le V."/>
            <person name="Ahn C.-Y."/>
            <person name="Oh H.-M."/>
        </authorList>
    </citation>
    <scope>NUCLEOTIDE SEQUENCE [LARGE SCALE GENOMIC DNA]</scope>
    <source>
        <strain evidence="3 4">KCTC 12570</strain>
    </source>
</reference>
<proteinExistence type="predicted"/>
<dbReference type="InterPro" id="IPR011250">
    <property type="entry name" value="OMP/PagP_B-barrel"/>
</dbReference>
<organism evidence="3 4">
    <name type="scientific">Mariniflexile gromovii</name>
    <dbReference type="NCBI Taxonomy" id="362523"/>
    <lineage>
        <taxon>Bacteria</taxon>
        <taxon>Pseudomonadati</taxon>
        <taxon>Bacteroidota</taxon>
        <taxon>Flavobacteriia</taxon>
        <taxon>Flavobacteriales</taxon>
        <taxon>Flavobacteriaceae</taxon>
        <taxon>Mariniflexile</taxon>
    </lineage>
</organism>
<accession>A0ABS4BRC8</accession>
<dbReference type="EMBL" id="JAGJCB010000002">
    <property type="protein sequence ID" value="MBP0902667.1"/>
    <property type="molecule type" value="Genomic_DNA"/>
</dbReference>
<gene>
    <name evidence="3" type="ORF">J8H85_02400</name>
</gene>
<dbReference type="Proteomes" id="UP000670776">
    <property type="component" value="Unassembled WGS sequence"/>
</dbReference>
<dbReference type="InterPro" id="IPR025665">
    <property type="entry name" value="Beta-barrel_OMP_2"/>
</dbReference>
<evidence type="ECO:0000259" key="2">
    <source>
        <dbReference type="Pfam" id="PF13568"/>
    </source>
</evidence>
<name>A0ABS4BRC8_9FLAO</name>
<evidence type="ECO:0000313" key="3">
    <source>
        <dbReference type="EMBL" id="MBP0902667.1"/>
    </source>
</evidence>
<feature type="signal peptide" evidence="1">
    <location>
        <begin position="1"/>
        <end position="19"/>
    </location>
</feature>
<protein>
    <submittedName>
        <fullName evidence="3">PorT family protein</fullName>
    </submittedName>
</protein>
<dbReference type="RefSeq" id="WP_209652330.1">
    <property type="nucleotide sequence ID" value="NZ_JAGJCB010000002.1"/>
</dbReference>
<evidence type="ECO:0000256" key="1">
    <source>
        <dbReference type="SAM" id="SignalP"/>
    </source>
</evidence>
<keyword evidence="1" id="KW-0732">Signal</keyword>
<evidence type="ECO:0000313" key="4">
    <source>
        <dbReference type="Proteomes" id="UP000670776"/>
    </source>
</evidence>
<dbReference type="Pfam" id="PF13568">
    <property type="entry name" value="OMP_b-brl_2"/>
    <property type="match status" value="1"/>
</dbReference>
<keyword evidence="4" id="KW-1185">Reference proteome</keyword>
<dbReference type="SUPFAM" id="SSF56925">
    <property type="entry name" value="OMPA-like"/>
    <property type="match status" value="1"/>
</dbReference>
<feature type="domain" description="Outer membrane protein beta-barrel" evidence="2">
    <location>
        <begin position="22"/>
        <end position="201"/>
    </location>
</feature>
<feature type="chain" id="PRO_5045088659" evidence="1">
    <location>
        <begin position="20"/>
        <end position="224"/>
    </location>
</feature>
<comment type="caution">
    <text evidence="3">The sequence shown here is derived from an EMBL/GenBank/DDBJ whole genome shotgun (WGS) entry which is preliminary data.</text>
</comment>
<sequence>MKNQILAIILFFFALTAKSQTQFGVQASGVLSNASLTDESDQDLNKKLKAGFAIGIFAEVPLSESFSLKPSFNFMQKGAKIENEFIEEDITVKQEMKANLNYLELPILAIYKVNGTNGKLFLGAGPSFGYGISGKIKGEVSFKEGNTTSTESFSIDAFKDEEDDGGGLSRFDLGVMGVAGYALSEKIALQLSYLYGLSNIANTSDSDDNEFKNRNILLSLSYKI</sequence>